<evidence type="ECO:0000256" key="6">
    <source>
        <dbReference type="ARBA" id="ARBA00023303"/>
    </source>
</evidence>
<dbReference type="PANTHER" id="PTHR28259:SF1">
    <property type="entry name" value="FLUORIDE EXPORT PROTEIN 1-RELATED"/>
    <property type="match status" value="1"/>
</dbReference>
<comment type="subcellular location">
    <subcellularLocation>
        <location evidence="1 10">Cell membrane</location>
        <topology evidence="1 10">Multi-pass membrane protein</topology>
    </subcellularLocation>
</comment>
<evidence type="ECO:0000256" key="10">
    <source>
        <dbReference type="HAMAP-Rule" id="MF_00454"/>
    </source>
</evidence>
<keyword evidence="10" id="KW-0479">Metal-binding</keyword>
<feature type="transmembrane region" description="Helical" evidence="10">
    <location>
        <begin position="32"/>
        <end position="56"/>
    </location>
</feature>
<dbReference type="OrthoDB" id="5148600at2"/>
<dbReference type="RefSeq" id="WP_006334588.1">
    <property type="nucleotide sequence ID" value="NZ_BAHC01000126.1"/>
</dbReference>
<keyword evidence="4 10" id="KW-1133">Transmembrane helix</keyword>
<evidence type="ECO:0000256" key="9">
    <source>
        <dbReference type="ARBA" id="ARBA00049940"/>
    </source>
</evidence>
<dbReference type="PANTHER" id="PTHR28259">
    <property type="entry name" value="FLUORIDE EXPORT PROTEIN 1-RELATED"/>
    <property type="match status" value="1"/>
</dbReference>
<evidence type="ECO:0000256" key="1">
    <source>
        <dbReference type="ARBA" id="ARBA00004651"/>
    </source>
</evidence>
<dbReference type="InterPro" id="IPR003691">
    <property type="entry name" value="FluC"/>
</dbReference>
<dbReference type="Proteomes" id="UP000008363">
    <property type="component" value="Unassembled WGS sequence"/>
</dbReference>
<dbReference type="GO" id="GO:0005886">
    <property type="term" value="C:plasma membrane"/>
    <property type="evidence" value="ECO:0007669"/>
    <property type="project" value="UniProtKB-SubCell"/>
</dbReference>
<dbReference type="GO" id="GO:0062054">
    <property type="term" value="F:fluoride channel activity"/>
    <property type="evidence" value="ECO:0007669"/>
    <property type="project" value="UniProtKB-UniRule"/>
</dbReference>
<evidence type="ECO:0000256" key="4">
    <source>
        <dbReference type="ARBA" id="ARBA00022989"/>
    </source>
</evidence>
<feature type="binding site" evidence="10">
    <location>
        <position position="76"/>
    </location>
    <ligand>
        <name>Na(+)</name>
        <dbReference type="ChEBI" id="CHEBI:29101"/>
        <note>structural</note>
    </ligand>
</feature>
<evidence type="ECO:0000256" key="8">
    <source>
        <dbReference type="ARBA" id="ARBA00035585"/>
    </source>
</evidence>
<comment type="activity regulation">
    <text evidence="10">Na(+) is not transported, but it plays an essential structural role and its presence is essential for fluoride channel function.</text>
</comment>
<sequence>MTVLTMMLAGALGAVARFVVDGAVKSRWSTTFPWATFVINVTGSFLLGVLTGAVLFHTSPSALTTIAGTGFCGGYTTFSTASFETVRLAEGRQTVVALTYAVASVLCGVAGAAAGLVVAWAA</sequence>
<evidence type="ECO:0000313" key="12">
    <source>
        <dbReference type="Proteomes" id="UP000008363"/>
    </source>
</evidence>
<dbReference type="STRING" id="1108045.GORHZ_126_00070"/>
<dbReference type="Pfam" id="PF02537">
    <property type="entry name" value="CRCB"/>
    <property type="match status" value="1"/>
</dbReference>
<dbReference type="GO" id="GO:0046872">
    <property type="term" value="F:metal ion binding"/>
    <property type="evidence" value="ECO:0007669"/>
    <property type="project" value="UniProtKB-KW"/>
</dbReference>
<comment type="function">
    <text evidence="9 10">Fluoride-specific ion channel. Important for reducing fluoride concentration in the cell, thus reducing its toxicity.</text>
</comment>
<keyword evidence="10" id="KW-0915">Sodium</keyword>
<dbReference type="HAMAP" id="MF_00454">
    <property type="entry name" value="FluC"/>
    <property type="match status" value="1"/>
</dbReference>
<evidence type="ECO:0000256" key="3">
    <source>
        <dbReference type="ARBA" id="ARBA00022692"/>
    </source>
</evidence>
<evidence type="ECO:0000256" key="2">
    <source>
        <dbReference type="ARBA" id="ARBA00022475"/>
    </source>
</evidence>
<evidence type="ECO:0000313" key="11">
    <source>
        <dbReference type="EMBL" id="GAB91266.1"/>
    </source>
</evidence>
<accession>K6WBZ5</accession>
<gene>
    <name evidence="10 11" type="primary">crcB</name>
    <name evidence="10" type="synonym">fluC</name>
    <name evidence="11" type="ORF">GORHZ_126_00070</name>
</gene>
<comment type="caution">
    <text evidence="11">The sequence shown here is derived from an EMBL/GenBank/DDBJ whole genome shotgun (WGS) entry which is preliminary data.</text>
</comment>
<protein>
    <recommendedName>
        <fullName evidence="10">Fluoride-specific ion channel FluC</fullName>
    </recommendedName>
</protein>
<feature type="transmembrane region" description="Helical" evidence="10">
    <location>
        <begin position="97"/>
        <end position="121"/>
    </location>
</feature>
<evidence type="ECO:0000256" key="7">
    <source>
        <dbReference type="ARBA" id="ARBA00035120"/>
    </source>
</evidence>
<feature type="binding site" evidence="10">
    <location>
        <position position="73"/>
    </location>
    <ligand>
        <name>Na(+)</name>
        <dbReference type="ChEBI" id="CHEBI:29101"/>
        <note>structural</note>
    </ligand>
</feature>
<proteinExistence type="inferred from homology"/>
<comment type="caution">
    <text evidence="10">Lacks conserved residue(s) required for the propagation of feature annotation.</text>
</comment>
<keyword evidence="12" id="KW-1185">Reference proteome</keyword>
<keyword evidence="10" id="KW-0813">Transport</keyword>
<dbReference type="GO" id="GO:0140114">
    <property type="term" value="P:cellular detoxification of fluoride"/>
    <property type="evidence" value="ECO:0007669"/>
    <property type="project" value="UniProtKB-UniRule"/>
</dbReference>
<keyword evidence="2 10" id="KW-1003">Cell membrane</keyword>
<name>K6WBZ5_9ACTN</name>
<keyword evidence="10" id="KW-0406">Ion transport</keyword>
<dbReference type="AlphaFoldDB" id="K6WBZ5"/>
<keyword evidence="3 10" id="KW-0812">Transmembrane</keyword>
<organism evidence="11 12">
    <name type="scientific">Gordonia rhizosphera NBRC 16068</name>
    <dbReference type="NCBI Taxonomy" id="1108045"/>
    <lineage>
        <taxon>Bacteria</taxon>
        <taxon>Bacillati</taxon>
        <taxon>Actinomycetota</taxon>
        <taxon>Actinomycetes</taxon>
        <taxon>Mycobacteriales</taxon>
        <taxon>Gordoniaceae</taxon>
        <taxon>Gordonia</taxon>
    </lineage>
</organism>
<comment type="catalytic activity">
    <reaction evidence="8">
        <text>fluoride(in) = fluoride(out)</text>
        <dbReference type="Rhea" id="RHEA:76159"/>
        <dbReference type="ChEBI" id="CHEBI:17051"/>
    </reaction>
    <physiologicalReaction direction="left-to-right" evidence="8">
        <dbReference type="Rhea" id="RHEA:76160"/>
    </physiologicalReaction>
</comment>
<keyword evidence="6 10" id="KW-0407">Ion channel</keyword>
<dbReference type="eggNOG" id="COG0239">
    <property type="taxonomic scope" value="Bacteria"/>
</dbReference>
<keyword evidence="5 10" id="KW-0472">Membrane</keyword>
<comment type="similarity">
    <text evidence="7 10">Belongs to the fluoride channel Fluc/FEX (TC 1.A.43) family.</text>
</comment>
<dbReference type="EMBL" id="BAHC01000126">
    <property type="protein sequence ID" value="GAB91266.1"/>
    <property type="molecule type" value="Genomic_DNA"/>
</dbReference>
<evidence type="ECO:0000256" key="5">
    <source>
        <dbReference type="ARBA" id="ARBA00023136"/>
    </source>
</evidence>
<reference evidence="11 12" key="1">
    <citation type="submission" date="2012-08" db="EMBL/GenBank/DDBJ databases">
        <title>Whole genome shotgun sequence of Gordonia rhizosphera NBRC 16068.</title>
        <authorList>
            <person name="Takarada H."/>
            <person name="Isaki S."/>
            <person name="Hosoyama A."/>
            <person name="Tsuchikane K."/>
            <person name="Katsumata H."/>
            <person name="Baba S."/>
            <person name="Ohji S."/>
            <person name="Yamazaki S."/>
            <person name="Fujita N."/>
        </authorList>
    </citation>
    <scope>NUCLEOTIDE SEQUENCE [LARGE SCALE GENOMIC DNA]</scope>
    <source>
        <strain evidence="11 12">NBRC 16068</strain>
    </source>
</reference>